<evidence type="ECO:0000313" key="1">
    <source>
        <dbReference type="EMBL" id="RVW31720.1"/>
    </source>
</evidence>
<accession>A0A438D8E4</accession>
<gene>
    <name evidence="1" type="ORF">CK203_095295</name>
</gene>
<proteinExistence type="predicted"/>
<dbReference type="Proteomes" id="UP000288805">
    <property type="component" value="Unassembled WGS sequence"/>
</dbReference>
<comment type="caution">
    <text evidence="1">The sequence shown here is derived from an EMBL/GenBank/DDBJ whole genome shotgun (WGS) entry which is preliminary data.</text>
</comment>
<evidence type="ECO:0000313" key="2">
    <source>
        <dbReference type="Proteomes" id="UP000288805"/>
    </source>
</evidence>
<reference evidence="1 2" key="1">
    <citation type="journal article" date="2018" name="PLoS Genet.">
        <title>Population sequencing reveals clonal diversity and ancestral inbreeding in the grapevine cultivar Chardonnay.</title>
        <authorList>
            <person name="Roach M.J."/>
            <person name="Johnson D.L."/>
            <person name="Bohlmann J."/>
            <person name="van Vuuren H.J."/>
            <person name="Jones S.J."/>
            <person name="Pretorius I.S."/>
            <person name="Schmidt S.A."/>
            <person name="Borneman A.R."/>
        </authorList>
    </citation>
    <scope>NUCLEOTIDE SEQUENCE [LARGE SCALE GENOMIC DNA]</scope>
    <source>
        <strain evidence="2">cv. Chardonnay</strain>
        <tissue evidence="1">Leaf</tissue>
    </source>
</reference>
<organism evidence="1 2">
    <name type="scientific">Vitis vinifera</name>
    <name type="common">Grape</name>
    <dbReference type="NCBI Taxonomy" id="29760"/>
    <lineage>
        <taxon>Eukaryota</taxon>
        <taxon>Viridiplantae</taxon>
        <taxon>Streptophyta</taxon>
        <taxon>Embryophyta</taxon>
        <taxon>Tracheophyta</taxon>
        <taxon>Spermatophyta</taxon>
        <taxon>Magnoliopsida</taxon>
        <taxon>eudicotyledons</taxon>
        <taxon>Gunneridae</taxon>
        <taxon>Pentapetalae</taxon>
        <taxon>rosids</taxon>
        <taxon>Vitales</taxon>
        <taxon>Vitaceae</taxon>
        <taxon>Viteae</taxon>
        <taxon>Vitis</taxon>
    </lineage>
</organism>
<dbReference type="AlphaFoldDB" id="A0A438D8E4"/>
<dbReference type="EMBL" id="QGNW01001744">
    <property type="protein sequence ID" value="RVW31720.1"/>
    <property type="molecule type" value="Genomic_DNA"/>
</dbReference>
<sequence length="86" mass="9704">MSSAIREFSGFIDEFDVNPPLGGDVFTWCGEKDGSFKARLDSFLSSNNLEEHFLGEVSNCCQGQFSTIILFSWCMEEKGKQYSIPF</sequence>
<protein>
    <submittedName>
        <fullName evidence="1">Uncharacterized protein</fullName>
    </submittedName>
</protein>
<name>A0A438D8E4_VITVI</name>